<gene>
    <name evidence="3" type="ORF">SAMN04488505_10645</name>
</gene>
<comment type="similarity">
    <text evidence="1">Belongs to the AHA1 family.</text>
</comment>
<dbReference type="Gene3D" id="3.30.530.20">
    <property type="match status" value="1"/>
</dbReference>
<dbReference type="Pfam" id="PF08327">
    <property type="entry name" value="AHSA1"/>
    <property type="match status" value="1"/>
</dbReference>
<evidence type="ECO:0000256" key="1">
    <source>
        <dbReference type="ARBA" id="ARBA00006817"/>
    </source>
</evidence>
<evidence type="ECO:0000313" key="4">
    <source>
        <dbReference type="Proteomes" id="UP000198984"/>
    </source>
</evidence>
<dbReference type="CDD" id="cd07814">
    <property type="entry name" value="SRPBCC_CalC_Aha1-like"/>
    <property type="match status" value="1"/>
</dbReference>
<evidence type="ECO:0000259" key="2">
    <source>
        <dbReference type="Pfam" id="PF08327"/>
    </source>
</evidence>
<sequence length="136" mass="15538">MADIRHNVVIKATPEKIYEAVTTQEGLEAWWCKQTTAKPEPGFVNIFIFGQYYNEMKVTDLIPNKRTAWECINSIEEWIGTSISFDLEEKNGKTLLRFTHGNWKAATDTFAACNYDWALFLKSLKSYCETGTGQPA</sequence>
<protein>
    <submittedName>
        <fullName evidence="3">Uncharacterized conserved protein YndB, AHSA1/START domain</fullName>
    </submittedName>
</protein>
<proteinExistence type="inferred from homology"/>
<dbReference type="STRING" id="573321.SAMN04488505_10645"/>
<dbReference type="Proteomes" id="UP000198984">
    <property type="component" value="Unassembled WGS sequence"/>
</dbReference>
<organism evidence="3 4">
    <name type="scientific">Chitinophaga rupis</name>
    <dbReference type="NCBI Taxonomy" id="573321"/>
    <lineage>
        <taxon>Bacteria</taxon>
        <taxon>Pseudomonadati</taxon>
        <taxon>Bacteroidota</taxon>
        <taxon>Chitinophagia</taxon>
        <taxon>Chitinophagales</taxon>
        <taxon>Chitinophagaceae</taxon>
        <taxon>Chitinophaga</taxon>
    </lineage>
</organism>
<reference evidence="3 4" key="1">
    <citation type="submission" date="2016-10" db="EMBL/GenBank/DDBJ databases">
        <authorList>
            <person name="de Groot N.N."/>
        </authorList>
    </citation>
    <scope>NUCLEOTIDE SEQUENCE [LARGE SCALE GENOMIC DNA]</scope>
    <source>
        <strain evidence="3 4">DSM 21039</strain>
    </source>
</reference>
<feature type="domain" description="Activator of Hsp90 ATPase homologue 1/2-like C-terminal" evidence="2">
    <location>
        <begin position="11"/>
        <end position="128"/>
    </location>
</feature>
<accession>A0A1H8AWK2</accession>
<dbReference type="AlphaFoldDB" id="A0A1H8AWK2"/>
<dbReference type="SUPFAM" id="SSF55961">
    <property type="entry name" value="Bet v1-like"/>
    <property type="match status" value="1"/>
</dbReference>
<name>A0A1H8AWK2_9BACT</name>
<dbReference type="RefSeq" id="WP_089917267.1">
    <property type="nucleotide sequence ID" value="NZ_FOBB01000006.1"/>
</dbReference>
<dbReference type="InterPro" id="IPR013538">
    <property type="entry name" value="ASHA1/2-like_C"/>
</dbReference>
<dbReference type="OrthoDB" id="287565at2"/>
<evidence type="ECO:0000313" key="3">
    <source>
        <dbReference type="EMBL" id="SEM75120.1"/>
    </source>
</evidence>
<dbReference type="InterPro" id="IPR023393">
    <property type="entry name" value="START-like_dom_sf"/>
</dbReference>
<keyword evidence="4" id="KW-1185">Reference proteome</keyword>
<dbReference type="EMBL" id="FOBB01000006">
    <property type="protein sequence ID" value="SEM75120.1"/>
    <property type="molecule type" value="Genomic_DNA"/>
</dbReference>